<evidence type="ECO:0000256" key="6">
    <source>
        <dbReference type="ARBA" id="ARBA00022826"/>
    </source>
</evidence>
<keyword evidence="11" id="KW-0407">Ion channel</keyword>
<evidence type="ECO:0000256" key="2">
    <source>
        <dbReference type="ARBA" id="ARBA00006920"/>
    </source>
</evidence>
<dbReference type="InterPro" id="IPR010617">
    <property type="entry name" value="TMEM175-like"/>
</dbReference>
<proteinExistence type="inferred from homology"/>
<reference evidence="15" key="1">
    <citation type="submission" date="2017-04" db="EMBL/GenBank/DDBJ databases">
        <authorList>
            <person name="Varghese N."/>
            <person name="Submissions S."/>
        </authorList>
    </citation>
    <scope>NUCLEOTIDE SEQUENCE [LARGE SCALE GENOMIC DNA]</scope>
    <source>
        <strain evidence="15">VKM Ac-2121</strain>
    </source>
</reference>
<dbReference type="GO" id="GO:0016020">
    <property type="term" value="C:membrane"/>
    <property type="evidence" value="ECO:0007669"/>
    <property type="project" value="UniProtKB-SubCell"/>
</dbReference>
<dbReference type="RefSeq" id="WP_085475094.1">
    <property type="nucleotide sequence ID" value="NZ_FXBM01000001.1"/>
</dbReference>
<evidence type="ECO:0000313" key="15">
    <source>
        <dbReference type="Proteomes" id="UP000193711"/>
    </source>
</evidence>
<dbReference type="OrthoDB" id="7626281at2"/>
<keyword evidence="9" id="KW-0406">Ion transport</keyword>
<dbReference type="GO" id="GO:0005267">
    <property type="term" value="F:potassium channel activity"/>
    <property type="evidence" value="ECO:0007669"/>
    <property type="project" value="UniProtKB-KW"/>
</dbReference>
<feature type="transmembrane region" description="Helical" evidence="13">
    <location>
        <begin position="302"/>
        <end position="322"/>
    </location>
</feature>
<dbReference type="AlphaFoldDB" id="A0A1X7N449"/>
<comment type="similarity">
    <text evidence="2">Belongs to the TMEM175 family.</text>
</comment>
<dbReference type="Pfam" id="PF06736">
    <property type="entry name" value="TMEM175"/>
    <property type="match status" value="2"/>
</dbReference>
<evidence type="ECO:0000256" key="3">
    <source>
        <dbReference type="ARBA" id="ARBA00022448"/>
    </source>
</evidence>
<comment type="catalytic activity">
    <reaction evidence="12">
        <text>K(+)(in) = K(+)(out)</text>
        <dbReference type="Rhea" id="RHEA:29463"/>
        <dbReference type="ChEBI" id="CHEBI:29103"/>
    </reaction>
</comment>
<keyword evidence="4" id="KW-0633">Potassium transport</keyword>
<dbReference type="STRING" id="1891671.SAMN06295885_0595"/>
<feature type="transmembrane region" description="Helical" evidence="13">
    <location>
        <begin position="17"/>
        <end position="37"/>
    </location>
</feature>
<keyword evidence="10 13" id="KW-0472">Membrane</keyword>
<evidence type="ECO:0000256" key="1">
    <source>
        <dbReference type="ARBA" id="ARBA00004141"/>
    </source>
</evidence>
<feature type="transmembrane region" description="Helical" evidence="13">
    <location>
        <begin position="265"/>
        <end position="281"/>
    </location>
</feature>
<evidence type="ECO:0000256" key="8">
    <source>
        <dbReference type="ARBA" id="ARBA00022989"/>
    </source>
</evidence>
<dbReference type="EMBL" id="FXBM01000001">
    <property type="protein sequence ID" value="SMH31491.1"/>
    <property type="molecule type" value="Genomic_DNA"/>
</dbReference>
<protein>
    <submittedName>
        <fullName evidence="14">Uncharacterized membrane protein</fullName>
    </submittedName>
</protein>
<evidence type="ECO:0000256" key="5">
    <source>
        <dbReference type="ARBA" id="ARBA00022692"/>
    </source>
</evidence>
<evidence type="ECO:0000256" key="10">
    <source>
        <dbReference type="ARBA" id="ARBA00023136"/>
    </source>
</evidence>
<keyword evidence="5 13" id="KW-0812">Transmembrane</keyword>
<accession>A0A1X7N449</accession>
<organism evidence="14 15">
    <name type="scientific">Rathayibacter oskolensis</name>
    <dbReference type="NCBI Taxonomy" id="1891671"/>
    <lineage>
        <taxon>Bacteria</taxon>
        <taxon>Bacillati</taxon>
        <taxon>Actinomycetota</taxon>
        <taxon>Actinomycetes</taxon>
        <taxon>Micrococcales</taxon>
        <taxon>Microbacteriaceae</taxon>
        <taxon>Rathayibacter</taxon>
    </lineage>
</organism>
<dbReference type="Proteomes" id="UP000193711">
    <property type="component" value="Unassembled WGS sequence"/>
</dbReference>
<feature type="transmembrane region" description="Helical" evidence="13">
    <location>
        <begin position="49"/>
        <end position="74"/>
    </location>
</feature>
<keyword evidence="3" id="KW-0813">Transport</keyword>
<feature type="transmembrane region" description="Helical" evidence="13">
    <location>
        <begin position="120"/>
        <end position="143"/>
    </location>
</feature>
<keyword evidence="7" id="KW-0630">Potassium</keyword>
<feature type="transmembrane region" description="Helical" evidence="13">
    <location>
        <begin position="222"/>
        <end position="245"/>
    </location>
</feature>
<evidence type="ECO:0000256" key="13">
    <source>
        <dbReference type="SAM" id="Phobius"/>
    </source>
</evidence>
<keyword evidence="15" id="KW-1185">Reference proteome</keyword>
<evidence type="ECO:0000256" key="9">
    <source>
        <dbReference type="ARBA" id="ARBA00023065"/>
    </source>
</evidence>
<dbReference type="PANTHER" id="PTHR31462:SF5">
    <property type="entry name" value="ENDOSOMAL_LYSOSOMAL PROTON CHANNEL TMEM175"/>
    <property type="match status" value="1"/>
</dbReference>
<evidence type="ECO:0000256" key="12">
    <source>
        <dbReference type="ARBA" id="ARBA00034430"/>
    </source>
</evidence>
<name>A0A1X7N449_9MICO</name>
<feature type="transmembrane region" description="Helical" evidence="13">
    <location>
        <begin position="185"/>
        <end position="201"/>
    </location>
</feature>
<keyword evidence="6" id="KW-0631">Potassium channel</keyword>
<feature type="transmembrane region" description="Helical" evidence="13">
    <location>
        <begin position="328"/>
        <end position="349"/>
    </location>
</feature>
<dbReference type="GO" id="GO:0015252">
    <property type="term" value="F:proton channel activity"/>
    <property type="evidence" value="ECO:0007669"/>
    <property type="project" value="InterPro"/>
</dbReference>
<comment type="subcellular location">
    <subcellularLocation>
        <location evidence="1">Membrane</location>
        <topology evidence="1">Multi-pass membrane protein</topology>
    </subcellularLocation>
</comment>
<evidence type="ECO:0000313" key="14">
    <source>
        <dbReference type="EMBL" id="SMH31491.1"/>
    </source>
</evidence>
<feature type="transmembrane region" description="Helical" evidence="13">
    <location>
        <begin position="370"/>
        <end position="394"/>
    </location>
</feature>
<feature type="transmembrane region" description="Helical" evidence="13">
    <location>
        <begin position="86"/>
        <end position="108"/>
    </location>
</feature>
<dbReference type="PANTHER" id="PTHR31462">
    <property type="entry name" value="ENDOSOMAL/LYSOSOMAL POTASSIUM CHANNEL TMEM175"/>
    <property type="match status" value="1"/>
</dbReference>
<evidence type="ECO:0000256" key="7">
    <source>
        <dbReference type="ARBA" id="ARBA00022958"/>
    </source>
</evidence>
<feature type="transmembrane region" description="Helical" evidence="13">
    <location>
        <begin position="163"/>
        <end position="179"/>
    </location>
</feature>
<gene>
    <name evidence="14" type="ORF">SAMN06295885_0595</name>
</gene>
<sequence>MTGTAGGWRTERGLDRLVNFTDATVAIAITFLVLPLVDVVEQGGFSDLGSLLAAHGGTLSAFFITFAVIGRLWLVHHAVFEGVERYSTALVTVNFVWLAAIVLLPFAANLLSNVFVTDPSVFALYIGTMIVASAATLSMQLILRRDPELLAPGVDPLRSSSRSLVVIGLLLLALVLAVTVPAVNMFWLLLLLLAGPIERLVHRGRSPEPRRRTRTSRGLDRIVNFSDATVAIAITILVLPLVEVAPEIGREGGGVADVLDQHRDSLLAFGLSFTLIAVFWVPHHRVFELAGDYDAGLVWLDLLWLASVAFFPFTTSALAQLPDSRATIGLYIGTMVVMSGTLVLIEWHLLRRPGLMRAGAGRVRLSRPSVPFGLLALALVLALLVPSVGLWWLLLLTLQRPLWLVLARRQER</sequence>
<keyword evidence="8 13" id="KW-1133">Transmembrane helix</keyword>
<evidence type="ECO:0000256" key="11">
    <source>
        <dbReference type="ARBA" id="ARBA00023303"/>
    </source>
</evidence>
<evidence type="ECO:0000256" key="4">
    <source>
        <dbReference type="ARBA" id="ARBA00022538"/>
    </source>
</evidence>